<dbReference type="SMART" id="SM00636">
    <property type="entry name" value="Glyco_18"/>
    <property type="match status" value="1"/>
</dbReference>
<dbReference type="SMART" id="SM00231">
    <property type="entry name" value="FA58C"/>
    <property type="match status" value="1"/>
</dbReference>
<dbReference type="Pfam" id="PF18962">
    <property type="entry name" value="Por_Secre_tail"/>
    <property type="match status" value="1"/>
</dbReference>
<dbReference type="Pfam" id="PF00754">
    <property type="entry name" value="F5_F8_type_C"/>
    <property type="match status" value="1"/>
</dbReference>
<dbReference type="RefSeq" id="WP_116855454.1">
    <property type="nucleotide sequence ID" value="NZ_QTJV01000008.1"/>
</dbReference>
<feature type="chain" id="PRO_5017757692" description="chitinase" evidence="7">
    <location>
        <begin position="23"/>
        <end position="793"/>
    </location>
</feature>
<dbReference type="Pfam" id="PF03422">
    <property type="entry name" value="CBM_6"/>
    <property type="match status" value="1"/>
</dbReference>
<feature type="domain" description="F5/8 type C" evidence="8">
    <location>
        <begin position="563"/>
        <end position="701"/>
    </location>
</feature>
<evidence type="ECO:0000259" key="10">
    <source>
        <dbReference type="PROSITE" id="PS51910"/>
    </source>
</evidence>
<sequence>MMQKLKVIILLSLVMLSVKCFSQVSCYNIVGYYPSWVAGGSYYINSPSKIDYTKYTHIMYAFAIPGTDGKIGSVDNSASLTDLVTRAHAANVKVLLSIGGWLDSSPSNTPFETISANSTYINNLATACGNLITQYNLDGIDLDWEYPTTKAKWNALATALGTKIHGMGKLFTAAVSESAANNGDHYDDVSMLDLVNIMCYGNYSLASSSMSYWTSRGVPQSKRMLGVPFYSADNNTAGHIQKSTLAKSTAGGIMIWDIASEYGDINAIYSTLGTICTGSTPVPQNLAKGKTAVASSVETSTTYVANNATDGSYSTRWSSAYSDPQWLYVDLGANYDLSEVKITWETAYATAYQVQVSADANTWTTIKTVSGNTTTTNDLTGLSGTGRYVRIYATARATAYGYSIFELEVYGTAAQSPYNGTAWIIPGRIEAENYDNGGEGIAYHDLDAGNTLGQYRTTEGVDVEGCTDTNGGYDVGATHTSEWLEYTVNITKAGVYTFQARVAATTTGRALHAELDGKNITGTIAIPNTGGWQTWTTVNVTTPVLTTGKKVLRIYMESDQFNLNWVNFNLQAEDLAAGKKAVASSVETADFPASYAFDGNDSTTRWSSAFKDSQWVRVDLDTLRSVSEVVLKWEAAYAGSYRIETSLDTLNWTVQQIVTNGAGGTETISFPAVNARYVRVFGLKRATAYGISLWEVVIHGTESAGARKAPTAAAAALDFTLQASPNPSTNILNIRVQGIHSPSVLRVYSMNGQAMYTTLLKQDVNQLQVDVSRWPKGIYVISAAGHTQKIVVQ</sequence>
<feature type="domain" description="F5/8 type C" evidence="8">
    <location>
        <begin position="279"/>
        <end position="412"/>
    </location>
</feature>
<dbReference type="PROSITE" id="PS01095">
    <property type="entry name" value="GH18_1"/>
    <property type="match status" value="1"/>
</dbReference>
<evidence type="ECO:0000256" key="5">
    <source>
        <dbReference type="ARBA" id="ARBA00023295"/>
    </source>
</evidence>
<dbReference type="Gene3D" id="3.20.20.80">
    <property type="entry name" value="Glycosidases"/>
    <property type="match status" value="1"/>
</dbReference>
<dbReference type="InterPro" id="IPR008979">
    <property type="entry name" value="Galactose-bd-like_sf"/>
</dbReference>
<dbReference type="GO" id="GO:0006032">
    <property type="term" value="P:chitin catabolic process"/>
    <property type="evidence" value="ECO:0007669"/>
    <property type="project" value="TreeGrafter"/>
</dbReference>
<dbReference type="InterPro" id="IPR001579">
    <property type="entry name" value="Glyco_hydro_18_chit_AS"/>
</dbReference>
<evidence type="ECO:0000259" key="9">
    <source>
        <dbReference type="PROSITE" id="PS51175"/>
    </source>
</evidence>
<dbReference type="SMART" id="SM00606">
    <property type="entry name" value="CBD_IV"/>
    <property type="match status" value="1"/>
</dbReference>
<comment type="caution">
    <text evidence="11">The sequence shown here is derived from an EMBL/GenBank/DDBJ whole genome shotgun (WGS) entry which is preliminary data.</text>
</comment>
<dbReference type="SUPFAM" id="SSF49785">
    <property type="entry name" value="Galactose-binding domain-like"/>
    <property type="match status" value="3"/>
</dbReference>
<dbReference type="CDD" id="cd04080">
    <property type="entry name" value="CBM6_cellulase-like"/>
    <property type="match status" value="1"/>
</dbReference>
<reference evidence="11 12" key="1">
    <citation type="submission" date="2018-08" db="EMBL/GenBank/DDBJ databases">
        <title>Chitinophaga sp. K20C18050901, a novel bacterium isolated from forest soil.</title>
        <authorList>
            <person name="Wang C."/>
        </authorList>
    </citation>
    <scope>NUCLEOTIDE SEQUENCE [LARGE SCALE GENOMIC DNA]</scope>
    <source>
        <strain evidence="11 12">K20C18050901</strain>
    </source>
</reference>
<dbReference type="PANTHER" id="PTHR11177:SF317">
    <property type="entry name" value="CHITINASE 12-RELATED"/>
    <property type="match status" value="1"/>
</dbReference>
<dbReference type="Proteomes" id="UP000261174">
    <property type="component" value="Unassembled WGS sequence"/>
</dbReference>
<protein>
    <recommendedName>
        <fullName evidence="2">chitinase</fullName>
        <ecNumber evidence="2">3.2.1.14</ecNumber>
    </recommendedName>
</protein>
<evidence type="ECO:0000256" key="6">
    <source>
        <dbReference type="RuleBase" id="RU000489"/>
    </source>
</evidence>
<keyword evidence="12" id="KW-1185">Reference proteome</keyword>
<dbReference type="Gene3D" id="2.60.120.260">
    <property type="entry name" value="Galactose-binding domain-like"/>
    <property type="match status" value="3"/>
</dbReference>
<name>A0A3E1NZ40_9BACT</name>
<dbReference type="PANTHER" id="PTHR11177">
    <property type="entry name" value="CHITINASE"/>
    <property type="match status" value="1"/>
</dbReference>
<gene>
    <name evidence="11" type="ORF">DXN04_21540</name>
</gene>
<dbReference type="GO" id="GO:0008843">
    <property type="term" value="F:endochitinase activity"/>
    <property type="evidence" value="ECO:0007669"/>
    <property type="project" value="UniProtKB-EC"/>
</dbReference>
<dbReference type="InterPro" id="IPR017853">
    <property type="entry name" value="GH"/>
</dbReference>
<keyword evidence="3 7" id="KW-0732">Signal</keyword>
<dbReference type="GO" id="GO:0030246">
    <property type="term" value="F:carbohydrate binding"/>
    <property type="evidence" value="ECO:0007669"/>
    <property type="project" value="InterPro"/>
</dbReference>
<evidence type="ECO:0000313" key="11">
    <source>
        <dbReference type="EMBL" id="RFM33018.1"/>
    </source>
</evidence>
<dbReference type="PROSITE" id="PS50022">
    <property type="entry name" value="FA58C_3"/>
    <property type="match status" value="2"/>
</dbReference>
<keyword evidence="4 6" id="KW-0378">Hydrolase</keyword>
<dbReference type="EC" id="3.2.1.14" evidence="2"/>
<dbReference type="SUPFAM" id="SSF51445">
    <property type="entry name" value="(Trans)glycosidases"/>
    <property type="match status" value="1"/>
</dbReference>
<evidence type="ECO:0000256" key="1">
    <source>
        <dbReference type="ARBA" id="ARBA00000822"/>
    </source>
</evidence>
<dbReference type="PROSITE" id="PS51175">
    <property type="entry name" value="CBM6"/>
    <property type="match status" value="1"/>
</dbReference>
<feature type="signal peptide" evidence="7">
    <location>
        <begin position="1"/>
        <end position="22"/>
    </location>
</feature>
<dbReference type="AlphaFoldDB" id="A0A3E1NZ40"/>
<comment type="catalytic activity">
    <reaction evidence="1">
        <text>Random endo-hydrolysis of N-acetyl-beta-D-glucosaminide (1-&gt;4)-beta-linkages in chitin and chitodextrins.</text>
        <dbReference type="EC" id="3.2.1.14"/>
    </reaction>
</comment>
<keyword evidence="5 6" id="KW-0326">Glycosidase</keyword>
<dbReference type="InterPro" id="IPR050314">
    <property type="entry name" value="Glycosyl_Hydrlase_18"/>
</dbReference>
<proteinExistence type="predicted"/>
<dbReference type="GO" id="GO:0005576">
    <property type="term" value="C:extracellular region"/>
    <property type="evidence" value="ECO:0007669"/>
    <property type="project" value="TreeGrafter"/>
</dbReference>
<dbReference type="InterPro" id="IPR000421">
    <property type="entry name" value="FA58C"/>
</dbReference>
<dbReference type="EMBL" id="QTJV01000008">
    <property type="protein sequence ID" value="RFM33018.1"/>
    <property type="molecule type" value="Genomic_DNA"/>
</dbReference>
<dbReference type="PROSITE" id="PS51910">
    <property type="entry name" value="GH18_2"/>
    <property type="match status" value="1"/>
</dbReference>
<dbReference type="InterPro" id="IPR001223">
    <property type="entry name" value="Glyco_hydro18_cat"/>
</dbReference>
<dbReference type="InterPro" id="IPR006584">
    <property type="entry name" value="Cellulose-bd_IV"/>
</dbReference>
<evidence type="ECO:0000256" key="7">
    <source>
        <dbReference type="SAM" id="SignalP"/>
    </source>
</evidence>
<dbReference type="Pfam" id="PF00704">
    <property type="entry name" value="Glyco_hydro_18"/>
    <property type="match status" value="1"/>
</dbReference>
<feature type="domain" description="GH18" evidence="10">
    <location>
        <begin position="27"/>
        <end position="275"/>
    </location>
</feature>
<dbReference type="InterPro" id="IPR026444">
    <property type="entry name" value="Secre_tail"/>
</dbReference>
<organism evidence="11 12">
    <name type="scientific">Chitinophaga silvisoli</name>
    <dbReference type="NCBI Taxonomy" id="2291814"/>
    <lineage>
        <taxon>Bacteria</taxon>
        <taxon>Pseudomonadati</taxon>
        <taxon>Bacteroidota</taxon>
        <taxon>Chitinophagia</taxon>
        <taxon>Chitinophagales</taxon>
        <taxon>Chitinophagaceae</taxon>
        <taxon>Chitinophaga</taxon>
    </lineage>
</organism>
<evidence type="ECO:0000259" key="8">
    <source>
        <dbReference type="PROSITE" id="PS50022"/>
    </source>
</evidence>
<evidence type="ECO:0000256" key="2">
    <source>
        <dbReference type="ARBA" id="ARBA00012729"/>
    </source>
</evidence>
<dbReference type="InterPro" id="IPR005084">
    <property type="entry name" value="CBM6"/>
</dbReference>
<dbReference type="NCBIfam" id="TIGR04183">
    <property type="entry name" value="Por_Secre_tail"/>
    <property type="match status" value="1"/>
</dbReference>
<accession>A0A3E1NZ40</accession>
<dbReference type="GO" id="GO:0005975">
    <property type="term" value="P:carbohydrate metabolic process"/>
    <property type="evidence" value="ECO:0007669"/>
    <property type="project" value="InterPro"/>
</dbReference>
<evidence type="ECO:0000313" key="12">
    <source>
        <dbReference type="Proteomes" id="UP000261174"/>
    </source>
</evidence>
<dbReference type="OrthoDB" id="154460at2"/>
<feature type="domain" description="CBM6" evidence="9">
    <location>
        <begin position="427"/>
        <end position="569"/>
    </location>
</feature>
<evidence type="ECO:0000256" key="4">
    <source>
        <dbReference type="ARBA" id="ARBA00022801"/>
    </source>
</evidence>
<evidence type="ECO:0000256" key="3">
    <source>
        <dbReference type="ARBA" id="ARBA00022729"/>
    </source>
</evidence>
<dbReference type="InterPro" id="IPR011583">
    <property type="entry name" value="Chitinase_II/V-like_cat"/>
</dbReference>
<dbReference type="GO" id="GO:0008061">
    <property type="term" value="F:chitin binding"/>
    <property type="evidence" value="ECO:0007669"/>
    <property type="project" value="InterPro"/>
</dbReference>